<dbReference type="Gene3D" id="3.40.50.360">
    <property type="match status" value="1"/>
</dbReference>
<evidence type="ECO:0000313" key="3">
    <source>
        <dbReference type="Proteomes" id="UP000199111"/>
    </source>
</evidence>
<dbReference type="InterPro" id="IPR050712">
    <property type="entry name" value="NAD(P)H-dep_reductase"/>
</dbReference>
<dbReference type="RefSeq" id="WP_093885325.1">
    <property type="nucleotide sequence ID" value="NZ_FOQY01000001.1"/>
</dbReference>
<evidence type="ECO:0000313" key="2">
    <source>
        <dbReference type="EMBL" id="SFI16600.1"/>
    </source>
</evidence>
<dbReference type="GeneID" id="96296330"/>
<sequence>MSGQTGQAAPLRVAVIIASTRSGRFGPTVAGWFAGRAARRSDLEIEMVDLAETGLPERLVDEGEPRPPQVVALSGRLAAADAFAVITPEYNRSFPAALKTAIDWYYEEWQAKPVTFVAYGRDSGGLYAIDQLRQIFTELHAAVLSDAITLPRYWELFAADGGWPKASADCNTALPAVLDRLAWWARALRDARAAHPYPRRQS</sequence>
<dbReference type="GO" id="GO:0010181">
    <property type="term" value="F:FMN binding"/>
    <property type="evidence" value="ECO:0007669"/>
    <property type="project" value="TreeGrafter"/>
</dbReference>
<dbReference type="PANTHER" id="PTHR30543">
    <property type="entry name" value="CHROMATE REDUCTASE"/>
    <property type="match status" value="1"/>
</dbReference>
<feature type="domain" description="NADPH-dependent FMN reductase-like" evidence="1">
    <location>
        <begin position="12"/>
        <end position="154"/>
    </location>
</feature>
<keyword evidence="3" id="KW-1185">Reference proteome</keyword>
<name>A0A1I3FZE6_9ACTN</name>
<evidence type="ECO:0000259" key="1">
    <source>
        <dbReference type="Pfam" id="PF03358"/>
    </source>
</evidence>
<dbReference type="AlphaFoldDB" id="A0A1I3FZE6"/>
<dbReference type="InterPro" id="IPR005025">
    <property type="entry name" value="FMN_Rdtase-like_dom"/>
</dbReference>
<dbReference type="GO" id="GO:0016491">
    <property type="term" value="F:oxidoreductase activity"/>
    <property type="evidence" value="ECO:0007669"/>
    <property type="project" value="InterPro"/>
</dbReference>
<reference evidence="3" key="1">
    <citation type="submission" date="2016-10" db="EMBL/GenBank/DDBJ databases">
        <authorList>
            <person name="Varghese N."/>
            <person name="Submissions S."/>
        </authorList>
    </citation>
    <scope>NUCLEOTIDE SEQUENCE [LARGE SCALE GENOMIC DNA]</scope>
    <source>
        <strain evidence="3">CGMCC 4.2126</strain>
    </source>
</reference>
<dbReference type="PANTHER" id="PTHR30543:SF21">
    <property type="entry name" value="NAD(P)H-DEPENDENT FMN REDUCTASE LOT6"/>
    <property type="match status" value="1"/>
</dbReference>
<dbReference type="SUPFAM" id="SSF52218">
    <property type="entry name" value="Flavoproteins"/>
    <property type="match status" value="1"/>
</dbReference>
<dbReference type="InterPro" id="IPR029039">
    <property type="entry name" value="Flavoprotein-like_sf"/>
</dbReference>
<dbReference type="GO" id="GO:0005829">
    <property type="term" value="C:cytosol"/>
    <property type="evidence" value="ECO:0007669"/>
    <property type="project" value="TreeGrafter"/>
</dbReference>
<protein>
    <submittedName>
        <fullName evidence="2">NAD(P)H-dependent FMN reductase</fullName>
    </submittedName>
</protein>
<accession>A0A1I3FZE6</accession>
<organism evidence="2 3">
    <name type="scientific">Streptosporangium canum</name>
    <dbReference type="NCBI Taxonomy" id="324952"/>
    <lineage>
        <taxon>Bacteria</taxon>
        <taxon>Bacillati</taxon>
        <taxon>Actinomycetota</taxon>
        <taxon>Actinomycetes</taxon>
        <taxon>Streptosporangiales</taxon>
        <taxon>Streptosporangiaceae</taxon>
        <taxon>Streptosporangium</taxon>
    </lineage>
</organism>
<dbReference type="EMBL" id="FOQY01000001">
    <property type="protein sequence ID" value="SFI16600.1"/>
    <property type="molecule type" value="Genomic_DNA"/>
</dbReference>
<dbReference type="Pfam" id="PF03358">
    <property type="entry name" value="FMN_red"/>
    <property type="match status" value="1"/>
</dbReference>
<gene>
    <name evidence="2" type="ORF">SAMN05216275_101452</name>
</gene>
<dbReference type="Proteomes" id="UP000199111">
    <property type="component" value="Unassembled WGS sequence"/>
</dbReference>
<proteinExistence type="predicted"/>